<organism evidence="4 5">
    <name type="scientific">Candidatus Obscuribacter phosphatis</name>
    <dbReference type="NCBI Taxonomy" id="1906157"/>
    <lineage>
        <taxon>Bacteria</taxon>
        <taxon>Bacillati</taxon>
        <taxon>Candidatus Melainabacteria</taxon>
        <taxon>Candidatus Obscuribacterales</taxon>
        <taxon>Candidatus Obscuribacteraceae</taxon>
        <taxon>Candidatus Obscuribacter</taxon>
    </lineage>
</organism>
<evidence type="ECO:0000313" key="5">
    <source>
        <dbReference type="Proteomes" id="UP000664277"/>
    </source>
</evidence>
<evidence type="ECO:0000259" key="3">
    <source>
        <dbReference type="PROSITE" id="PS50110"/>
    </source>
</evidence>
<dbReference type="PROSITE" id="PS50110">
    <property type="entry name" value="RESPONSE_REGULATORY"/>
    <property type="match status" value="1"/>
</dbReference>
<dbReference type="InterPro" id="IPR050595">
    <property type="entry name" value="Bact_response_regulator"/>
</dbReference>
<dbReference type="EMBL" id="JAFLCK010000034">
    <property type="protein sequence ID" value="MBN8662278.1"/>
    <property type="molecule type" value="Genomic_DNA"/>
</dbReference>
<evidence type="ECO:0000256" key="1">
    <source>
        <dbReference type="ARBA" id="ARBA00022553"/>
    </source>
</evidence>
<accession>A0A8J7TPQ5</accession>
<reference evidence="4" key="1">
    <citation type="submission" date="2021-02" db="EMBL/GenBank/DDBJ databases">
        <title>Genome-Resolved Metagenomics of a Microbial Community Performing Photosynthetic Biological Nutrient Removal.</title>
        <authorList>
            <person name="Mcdaniel E.A."/>
        </authorList>
    </citation>
    <scope>NUCLEOTIDE SEQUENCE</scope>
    <source>
        <strain evidence="4">UWPOB_OBS1</strain>
    </source>
</reference>
<proteinExistence type="predicted"/>
<dbReference type="Proteomes" id="UP000664277">
    <property type="component" value="Unassembled WGS sequence"/>
</dbReference>
<dbReference type="PANTHER" id="PTHR44591:SF23">
    <property type="entry name" value="CHEY SUBFAMILY"/>
    <property type="match status" value="1"/>
</dbReference>
<dbReference type="PANTHER" id="PTHR44591">
    <property type="entry name" value="STRESS RESPONSE REGULATOR PROTEIN 1"/>
    <property type="match status" value="1"/>
</dbReference>
<gene>
    <name evidence="4" type="ORF">J0M35_18050</name>
</gene>
<sequence length="312" mass="34553">MSFRLLLIEDSPTQLLTIAKTLQAEGYTVIEARNGAEGLARAYHEAPDLIISDVVMTGINGYQLCRLVKNDPDLASIPVILLTKLDGSVDRFWGYQSGAERYIPKEPGFRSLIKSIQEILEDPATKPRLRLLNEPTRPLSSEDINNRLNQLLERLLFEATIAEEVRKIAEDELNLETVSKRLFELLSSILDYQAVGLVVNQGKQSSLKTDAAEGLDEEALTAYIARLSAQLGLPPLSRSHEEQQSKHAHHVPDNAMCQTIDIKGHRLGLLVVIPPVSQILKAGDQKVVRLIGEQLSPVLRMLDLDAGKSKKG</sequence>
<evidence type="ECO:0000256" key="2">
    <source>
        <dbReference type="PROSITE-ProRule" id="PRU00169"/>
    </source>
</evidence>
<feature type="domain" description="Response regulatory" evidence="3">
    <location>
        <begin position="4"/>
        <end position="120"/>
    </location>
</feature>
<dbReference type="InterPro" id="IPR001789">
    <property type="entry name" value="Sig_transdc_resp-reg_receiver"/>
</dbReference>
<dbReference type="InterPro" id="IPR011006">
    <property type="entry name" value="CheY-like_superfamily"/>
</dbReference>
<dbReference type="Gene3D" id="3.40.50.2300">
    <property type="match status" value="1"/>
</dbReference>
<feature type="modified residue" description="4-aspartylphosphate" evidence="2">
    <location>
        <position position="53"/>
    </location>
</feature>
<dbReference type="GO" id="GO:0000160">
    <property type="term" value="P:phosphorelay signal transduction system"/>
    <property type="evidence" value="ECO:0007669"/>
    <property type="project" value="InterPro"/>
</dbReference>
<protein>
    <submittedName>
        <fullName evidence="4">Response regulator</fullName>
    </submittedName>
</protein>
<dbReference type="SMART" id="SM00448">
    <property type="entry name" value="REC"/>
    <property type="match status" value="1"/>
</dbReference>
<dbReference type="AlphaFoldDB" id="A0A8J7TPQ5"/>
<evidence type="ECO:0000313" key="4">
    <source>
        <dbReference type="EMBL" id="MBN8662278.1"/>
    </source>
</evidence>
<dbReference type="Pfam" id="PF00072">
    <property type="entry name" value="Response_reg"/>
    <property type="match status" value="1"/>
</dbReference>
<comment type="caution">
    <text evidence="4">The sequence shown here is derived from an EMBL/GenBank/DDBJ whole genome shotgun (WGS) entry which is preliminary data.</text>
</comment>
<name>A0A8J7TPQ5_9BACT</name>
<dbReference type="SUPFAM" id="SSF52172">
    <property type="entry name" value="CheY-like"/>
    <property type="match status" value="1"/>
</dbReference>
<keyword evidence="1 2" id="KW-0597">Phosphoprotein</keyword>